<keyword evidence="4" id="KW-1185">Reference proteome</keyword>
<dbReference type="Pfam" id="PF22807">
    <property type="entry name" value="TrAA12"/>
    <property type="match status" value="1"/>
</dbReference>
<dbReference type="Gene3D" id="2.120.10.30">
    <property type="entry name" value="TolB, C-terminal domain"/>
    <property type="match status" value="1"/>
</dbReference>
<dbReference type="InterPro" id="IPR054539">
    <property type="entry name" value="Beta-prop_PDH"/>
</dbReference>
<sequence length="440" mass="48084">MRPSYPLIVWASLFGQAFSIPTNLSELLKAFGGIKTSCRTLSNSLPAPELASGYQAKLAATGLKDPRQILFDKQGRLLVVDRSVGIKQFKIDKCGLLVGDTTIVADSDLNHGLTISPDGKTLFASTSDVAYAWTYDTKSGTVSEKKALVTGMASGGHVTRSLLVPNENPDLLLISVGSDGNFDQGTREYSSGRSQIRGFKWKDLLSESVVYKESGINFGWGLRNSVGLRDDKRGQLWSVENSADNIEREGVDVHTDNPGEELNFHGSVRDTSTVRANYGYPVCFTAWDPSVIPDHGDLARGQQFSLDDGVDDATCASHYQGPRLAFPAHTAPLDIIFDKDGDAWVTLHGSWNRNPPIGYQLITIPFDRTTSQPKATSSSDSGYTPIFWNKDVGVCPRRCFRPTSLAIAEDGAIFMSSDSTGQIYRIEKTQSGENNRVQWP</sequence>
<dbReference type="EMBL" id="JAVHNS010000005">
    <property type="protein sequence ID" value="KAK6353986.1"/>
    <property type="molecule type" value="Genomic_DNA"/>
</dbReference>
<dbReference type="InterPro" id="IPR011042">
    <property type="entry name" value="6-blade_b-propeller_TolB-like"/>
</dbReference>
<keyword evidence="1" id="KW-0732">Signal</keyword>
<dbReference type="Proteomes" id="UP001373714">
    <property type="component" value="Unassembled WGS sequence"/>
</dbReference>
<name>A0AAV9V8Y6_9PEZI</name>
<proteinExistence type="predicted"/>
<organism evidence="3 4">
    <name type="scientific">Orbilia blumenaviensis</name>
    <dbReference type="NCBI Taxonomy" id="1796055"/>
    <lineage>
        <taxon>Eukaryota</taxon>
        <taxon>Fungi</taxon>
        <taxon>Dikarya</taxon>
        <taxon>Ascomycota</taxon>
        <taxon>Pezizomycotina</taxon>
        <taxon>Orbiliomycetes</taxon>
        <taxon>Orbiliales</taxon>
        <taxon>Orbiliaceae</taxon>
        <taxon>Orbilia</taxon>
    </lineage>
</organism>
<dbReference type="AlphaFoldDB" id="A0AAV9V8Y6"/>
<dbReference type="SUPFAM" id="SSF50952">
    <property type="entry name" value="Soluble quinoprotein glucose dehydrogenase"/>
    <property type="match status" value="1"/>
</dbReference>
<feature type="signal peptide" evidence="1">
    <location>
        <begin position="1"/>
        <end position="19"/>
    </location>
</feature>
<feature type="domain" description="Pyrroloquinoline quinone-dependent pyranose dehydrogenase beta-propeller" evidence="2">
    <location>
        <begin position="48"/>
        <end position="428"/>
    </location>
</feature>
<evidence type="ECO:0000313" key="3">
    <source>
        <dbReference type="EMBL" id="KAK6353986.1"/>
    </source>
</evidence>
<comment type="caution">
    <text evidence="3">The sequence shown here is derived from an EMBL/GenBank/DDBJ whole genome shotgun (WGS) entry which is preliminary data.</text>
</comment>
<gene>
    <name evidence="3" type="ORF">TWF730_008406</name>
</gene>
<reference evidence="3 4" key="1">
    <citation type="submission" date="2019-10" db="EMBL/GenBank/DDBJ databases">
        <authorList>
            <person name="Palmer J.M."/>
        </authorList>
    </citation>
    <scope>NUCLEOTIDE SEQUENCE [LARGE SCALE GENOMIC DNA]</scope>
    <source>
        <strain evidence="3 4">TWF730</strain>
    </source>
</reference>
<evidence type="ECO:0000256" key="1">
    <source>
        <dbReference type="SAM" id="SignalP"/>
    </source>
</evidence>
<protein>
    <recommendedName>
        <fullName evidence="2">Pyrroloquinoline quinone-dependent pyranose dehydrogenase beta-propeller domain-containing protein</fullName>
    </recommendedName>
</protein>
<feature type="chain" id="PRO_5043485749" description="Pyrroloquinoline quinone-dependent pyranose dehydrogenase beta-propeller domain-containing protein" evidence="1">
    <location>
        <begin position="20"/>
        <end position="440"/>
    </location>
</feature>
<accession>A0AAV9V8Y6</accession>
<evidence type="ECO:0000313" key="4">
    <source>
        <dbReference type="Proteomes" id="UP001373714"/>
    </source>
</evidence>
<evidence type="ECO:0000259" key="2">
    <source>
        <dbReference type="Pfam" id="PF22807"/>
    </source>
</evidence>
<dbReference type="InterPro" id="IPR011041">
    <property type="entry name" value="Quinoprot_gluc/sorb_DH_b-prop"/>
</dbReference>